<keyword evidence="2" id="KW-1185">Reference proteome</keyword>
<dbReference type="AlphaFoldDB" id="A0A561UKN7"/>
<comment type="caution">
    <text evidence="1">The sequence shown here is derived from an EMBL/GenBank/DDBJ whole genome shotgun (WGS) entry which is preliminary data.</text>
</comment>
<name>A0A561UKN7_9ACTN</name>
<sequence length="366" mass="39285">MAQTDQLLVCDLRSDQLMDRIPISGLSFDDYIGKTGSLAGTVPIPDAAMAARAQAALLPGRTMLWLQRGMDIVWGGILWTATPTRDERGRWTLPIQAAGVESYFRAHQQLTDTQVSTAVDQLDIARGLIAYCQGRTGGNIGVEIDYTLTSGTLRNATYLSYDLPWVGQLIDQLAAMQGGFEWRINCYRDGTGARHKALQLGYPKITAGSSDVVLTSPGPITALSLPQDATAQANAWTSRGATINANIAGVSYPLVSGPLTTPADYAAGWPRLDGSSDYSTVSVQSDLDQHAAADLARAVRPIIIPTVRVLTGGGALPPLGSTIRLNVLDPVWSPAGWTARYRLVGYKVTPEERGRPESTDLYLEAI</sequence>
<evidence type="ECO:0000313" key="2">
    <source>
        <dbReference type="Proteomes" id="UP000317940"/>
    </source>
</evidence>
<gene>
    <name evidence="1" type="ORF">FHX73_113765</name>
</gene>
<accession>A0A561UKN7</accession>
<evidence type="ECO:0008006" key="3">
    <source>
        <dbReference type="Google" id="ProtNLM"/>
    </source>
</evidence>
<evidence type="ECO:0000313" key="1">
    <source>
        <dbReference type="EMBL" id="TWF99905.1"/>
    </source>
</evidence>
<organism evidence="1 2">
    <name type="scientific">Kitasatospora viridis</name>
    <dbReference type="NCBI Taxonomy" id="281105"/>
    <lineage>
        <taxon>Bacteria</taxon>
        <taxon>Bacillati</taxon>
        <taxon>Actinomycetota</taxon>
        <taxon>Actinomycetes</taxon>
        <taxon>Kitasatosporales</taxon>
        <taxon>Streptomycetaceae</taxon>
        <taxon>Kitasatospora</taxon>
    </lineage>
</organism>
<dbReference type="Proteomes" id="UP000317940">
    <property type="component" value="Unassembled WGS sequence"/>
</dbReference>
<dbReference type="RefSeq" id="WP_170304955.1">
    <property type="nucleotide sequence ID" value="NZ_BAAAMZ010000021.1"/>
</dbReference>
<protein>
    <recommendedName>
        <fullName evidence="3">Phage protein D</fullName>
    </recommendedName>
</protein>
<reference evidence="1 2" key="1">
    <citation type="submission" date="2019-06" db="EMBL/GenBank/DDBJ databases">
        <title>Sequencing the genomes of 1000 actinobacteria strains.</title>
        <authorList>
            <person name="Klenk H.-P."/>
        </authorList>
    </citation>
    <scope>NUCLEOTIDE SEQUENCE [LARGE SCALE GENOMIC DNA]</scope>
    <source>
        <strain evidence="1 2">DSM 44826</strain>
    </source>
</reference>
<proteinExistence type="predicted"/>
<dbReference type="EMBL" id="VIWT01000001">
    <property type="protein sequence ID" value="TWF99905.1"/>
    <property type="molecule type" value="Genomic_DNA"/>
</dbReference>